<gene>
    <name evidence="2" type="ORF">X798_06336</name>
</gene>
<protein>
    <submittedName>
        <fullName evidence="2">Uncharacterized protein</fullName>
    </submittedName>
</protein>
<feature type="non-terminal residue" evidence="2">
    <location>
        <position position="1"/>
    </location>
</feature>
<evidence type="ECO:0000313" key="3">
    <source>
        <dbReference type="Proteomes" id="UP000242913"/>
    </source>
</evidence>
<accession>A0A238BPS4</accession>
<name>A0A238BPS4_9BILA</name>
<dbReference type="OrthoDB" id="5849338at2759"/>
<keyword evidence="3" id="KW-1185">Reference proteome</keyword>
<evidence type="ECO:0000256" key="1">
    <source>
        <dbReference type="SAM" id="MobiDB-lite"/>
    </source>
</evidence>
<dbReference type="AlphaFoldDB" id="A0A238BPS4"/>
<organism evidence="2 3">
    <name type="scientific">Onchocerca flexuosa</name>
    <dbReference type="NCBI Taxonomy" id="387005"/>
    <lineage>
        <taxon>Eukaryota</taxon>
        <taxon>Metazoa</taxon>
        <taxon>Ecdysozoa</taxon>
        <taxon>Nematoda</taxon>
        <taxon>Chromadorea</taxon>
        <taxon>Rhabditida</taxon>
        <taxon>Spirurina</taxon>
        <taxon>Spiruromorpha</taxon>
        <taxon>Filarioidea</taxon>
        <taxon>Onchocercidae</taxon>
        <taxon>Onchocerca</taxon>
    </lineage>
</organism>
<sequence length="160" mass="18036">WRNEQFQFDFQKIVLGIVLVCALCVANPNACKNPAWYTRFCLLLQELHPEHLYRTSASPNMNDAAFSTSECTADNTTYRLRIKNRAAIAMLMPAVHLMHHIWNGMAWVTEDISGEEKDVSANRSSLMKLSTIIVSSSNQSSIPISEDSTSGWDSRNDIIL</sequence>
<reference evidence="2 3" key="1">
    <citation type="submission" date="2015-12" db="EMBL/GenBank/DDBJ databases">
        <title>Draft genome of the nematode, Onchocerca flexuosa.</title>
        <authorList>
            <person name="Mitreva M."/>
        </authorList>
    </citation>
    <scope>NUCLEOTIDE SEQUENCE [LARGE SCALE GENOMIC DNA]</scope>
    <source>
        <strain evidence="2">Red Deer</strain>
    </source>
</reference>
<feature type="region of interest" description="Disordered" evidence="1">
    <location>
        <begin position="140"/>
        <end position="160"/>
    </location>
</feature>
<dbReference type="EMBL" id="KZ270074">
    <property type="protein sequence ID" value="OZC06680.1"/>
    <property type="molecule type" value="Genomic_DNA"/>
</dbReference>
<evidence type="ECO:0000313" key="2">
    <source>
        <dbReference type="EMBL" id="OZC06680.1"/>
    </source>
</evidence>
<dbReference type="Proteomes" id="UP000242913">
    <property type="component" value="Unassembled WGS sequence"/>
</dbReference>
<proteinExistence type="predicted"/>